<feature type="domain" description="Glutamine amidotransferase" evidence="2">
    <location>
        <begin position="5"/>
        <end position="186"/>
    </location>
</feature>
<dbReference type="PRINTS" id="PR00096">
    <property type="entry name" value="GATASE"/>
</dbReference>
<dbReference type="InterPro" id="IPR017926">
    <property type="entry name" value="GATASE"/>
</dbReference>
<dbReference type="RefSeq" id="WP_097443453.1">
    <property type="nucleotide sequence ID" value="NZ_NBWU01000005.1"/>
</dbReference>
<organism evidence="3 4">
    <name type="scientific">Sediminicola luteus</name>
    <dbReference type="NCBI Taxonomy" id="319238"/>
    <lineage>
        <taxon>Bacteria</taxon>
        <taxon>Pseudomonadati</taxon>
        <taxon>Bacteroidota</taxon>
        <taxon>Flavobacteriia</taxon>
        <taxon>Flavobacteriales</taxon>
        <taxon>Flavobacteriaceae</taxon>
        <taxon>Sediminicola</taxon>
    </lineage>
</organism>
<sequence length="189" mass="21115">MEPILMIDNYDSFTFNLVHYLEDLGCEVIVKRNDQLTLEEVDAYTKIVLSPGPGIPDEAGLLKPIIERYAASKSILGVCLGQQAIGEVFGARLVNLDQVYHGVATTIEVTQSDILFEGLPQNLEVGRYHSWVVDQKGLPDCLEVTSVDANGQIMSLRHTEYDVRAVQFHPESVLTPEGKQMIKNWVDKK</sequence>
<comment type="caution">
    <text evidence="3">The sequence shown here is derived from an EMBL/GenBank/DDBJ whole genome shotgun (WGS) entry which is preliminary data.</text>
</comment>
<dbReference type="PANTHER" id="PTHR43418:SF4">
    <property type="entry name" value="MULTIFUNCTIONAL TRYPTOPHAN BIOSYNTHESIS PROTEIN"/>
    <property type="match status" value="1"/>
</dbReference>
<protein>
    <submittedName>
        <fullName evidence="3">Aminodeoxychorismate/anthranilate synthase component II</fullName>
    </submittedName>
</protein>
<dbReference type="PRINTS" id="PR00097">
    <property type="entry name" value="ANTSNTHASEII"/>
</dbReference>
<dbReference type="AlphaFoldDB" id="A0A2A4G4Z2"/>
<dbReference type="PROSITE" id="PS51273">
    <property type="entry name" value="GATASE_TYPE_1"/>
    <property type="match status" value="1"/>
</dbReference>
<dbReference type="InterPro" id="IPR029062">
    <property type="entry name" value="Class_I_gatase-like"/>
</dbReference>
<reference evidence="3 4" key="1">
    <citation type="submission" date="2017-04" db="EMBL/GenBank/DDBJ databases">
        <title>A new member of the family Flavobacteriaceae isolated from ascidians.</title>
        <authorList>
            <person name="Chen L."/>
        </authorList>
    </citation>
    <scope>NUCLEOTIDE SEQUENCE [LARGE SCALE GENOMIC DNA]</scope>
    <source>
        <strain evidence="3 4">HQA918</strain>
    </source>
</reference>
<keyword evidence="1" id="KW-0315">Glutamine amidotransferase</keyword>
<dbReference type="GO" id="GO:0000162">
    <property type="term" value="P:L-tryptophan biosynthetic process"/>
    <property type="evidence" value="ECO:0007669"/>
    <property type="project" value="TreeGrafter"/>
</dbReference>
<dbReference type="GO" id="GO:0004049">
    <property type="term" value="F:anthranilate synthase activity"/>
    <property type="evidence" value="ECO:0007669"/>
    <property type="project" value="TreeGrafter"/>
</dbReference>
<evidence type="ECO:0000313" key="3">
    <source>
        <dbReference type="EMBL" id="PCE63501.1"/>
    </source>
</evidence>
<evidence type="ECO:0000259" key="2">
    <source>
        <dbReference type="Pfam" id="PF00117"/>
    </source>
</evidence>
<dbReference type="NCBIfam" id="TIGR00566">
    <property type="entry name" value="trpG_papA"/>
    <property type="match status" value="1"/>
</dbReference>
<dbReference type="InterPro" id="IPR006221">
    <property type="entry name" value="TrpG/PapA_dom"/>
</dbReference>
<dbReference type="FunFam" id="3.40.50.880:FF:000003">
    <property type="entry name" value="Anthranilate synthase component II"/>
    <property type="match status" value="1"/>
</dbReference>
<name>A0A2A4G4Z2_9FLAO</name>
<dbReference type="GO" id="GO:0005829">
    <property type="term" value="C:cytosol"/>
    <property type="evidence" value="ECO:0007669"/>
    <property type="project" value="TreeGrafter"/>
</dbReference>
<evidence type="ECO:0000313" key="4">
    <source>
        <dbReference type="Proteomes" id="UP000219559"/>
    </source>
</evidence>
<dbReference type="Gene3D" id="3.40.50.880">
    <property type="match status" value="1"/>
</dbReference>
<dbReference type="OrthoDB" id="9786812at2"/>
<gene>
    <name evidence="3" type="ORF">B7P33_14935</name>
</gene>
<dbReference type="CDD" id="cd01743">
    <property type="entry name" value="GATase1_Anthranilate_Synthase"/>
    <property type="match status" value="1"/>
</dbReference>
<dbReference type="Pfam" id="PF00117">
    <property type="entry name" value="GATase"/>
    <property type="match status" value="1"/>
</dbReference>
<proteinExistence type="predicted"/>
<keyword evidence="4" id="KW-1185">Reference proteome</keyword>
<accession>A0A2A4G4Z2</accession>
<evidence type="ECO:0000256" key="1">
    <source>
        <dbReference type="ARBA" id="ARBA00022962"/>
    </source>
</evidence>
<dbReference type="InterPro" id="IPR050472">
    <property type="entry name" value="Anth_synth/Amidotransfase"/>
</dbReference>
<dbReference type="EMBL" id="NBWU01000005">
    <property type="protein sequence ID" value="PCE63501.1"/>
    <property type="molecule type" value="Genomic_DNA"/>
</dbReference>
<dbReference type="Proteomes" id="UP000219559">
    <property type="component" value="Unassembled WGS sequence"/>
</dbReference>
<dbReference type="SUPFAM" id="SSF52317">
    <property type="entry name" value="Class I glutamine amidotransferase-like"/>
    <property type="match status" value="1"/>
</dbReference>
<dbReference type="PANTHER" id="PTHR43418">
    <property type="entry name" value="MULTIFUNCTIONAL TRYPTOPHAN BIOSYNTHESIS PROTEIN-RELATED"/>
    <property type="match status" value="1"/>
</dbReference>